<dbReference type="Pfam" id="PF00535">
    <property type="entry name" value="Glycos_transf_2"/>
    <property type="match status" value="1"/>
</dbReference>
<comment type="pathway">
    <text evidence="1">Cell wall biogenesis; cell wall polysaccharide biosynthesis.</text>
</comment>
<dbReference type="InterPro" id="IPR001173">
    <property type="entry name" value="Glyco_trans_2-like"/>
</dbReference>
<feature type="domain" description="Glycosyltransferase 2-like" evidence="5">
    <location>
        <begin position="22"/>
        <end position="174"/>
    </location>
</feature>
<dbReference type="Gene3D" id="3.90.550.10">
    <property type="entry name" value="Spore Coat Polysaccharide Biosynthesis Protein SpsA, Chain A"/>
    <property type="match status" value="1"/>
</dbReference>
<dbReference type="Proteomes" id="UP000679749">
    <property type="component" value="Unassembled WGS sequence"/>
</dbReference>
<keyword evidence="7" id="KW-1185">Reference proteome</keyword>
<dbReference type="RefSeq" id="WP_213117628.1">
    <property type="nucleotide sequence ID" value="NZ_JAGYPF010000002.1"/>
</dbReference>
<evidence type="ECO:0000313" key="7">
    <source>
        <dbReference type="Proteomes" id="UP000679749"/>
    </source>
</evidence>
<protein>
    <submittedName>
        <fullName evidence="6">Glycosyltransferase</fullName>
        <ecNumber evidence="6">2.4.-.-</ecNumber>
    </submittedName>
</protein>
<evidence type="ECO:0000259" key="5">
    <source>
        <dbReference type="Pfam" id="PF00535"/>
    </source>
</evidence>
<dbReference type="InterPro" id="IPR029044">
    <property type="entry name" value="Nucleotide-diphossugar_trans"/>
</dbReference>
<keyword evidence="4 6" id="KW-0808">Transferase</keyword>
<evidence type="ECO:0000313" key="6">
    <source>
        <dbReference type="EMBL" id="MBS4213122.1"/>
    </source>
</evidence>
<evidence type="ECO:0000256" key="1">
    <source>
        <dbReference type="ARBA" id="ARBA00004776"/>
    </source>
</evidence>
<comment type="caution">
    <text evidence="6">The sequence shown here is derived from an EMBL/GenBank/DDBJ whole genome shotgun (WGS) entry which is preliminary data.</text>
</comment>
<dbReference type="SUPFAM" id="SSF53448">
    <property type="entry name" value="Nucleotide-diphospho-sugar transferases"/>
    <property type="match status" value="1"/>
</dbReference>
<evidence type="ECO:0000256" key="2">
    <source>
        <dbReference type="ARBA" id="ARBA00006739"/>
    </source>
</evidence>
<dbReference type="AlphaFoldDB" id="A0A942U630"/>
<dbReference type="GO" id="GO:0016757">
    <property type="term" value="F:glycosyltransferase activity"/>
    <property type="evidence" value="ECO:0007669"/>
    <property type="project" value="UniProtKB-KW"/>
</dbReference>
<comment type="similarity">
    <text evidence="2">Belongs to the glycosyltransferase 2 family.</text>
</comment>
<sequence>MKLTIVLVLYKKTPEESKTFLTLKQTLFSNKNGFNQFELILYDNSPEKQEFNPLKYEGVHMSYVHDPRNLGIVPAYNHAWKIANENGSKWILLLDHDTELTQEYMNEVMDLADFSEEIVAVVPKIMNENTMISPVYSNSLRPLLGDRPESGIQENPVMAINSGAIIRIDFLNEIGGFNEEFPLDYLDHWLFYEIYAKGKKVWVLDSVLEHELSVMDYSRVSLKRYQSILESELNFYSNYKTELFSSFRKQLLKRFLKQVLTVKNKQIALHTLRQFFKMSKF</sequence>
<organism evidence="6 7">
    <name type="scientific">Neobacillus rhizophilus</name>
    <dbReference type="NCBI Taxonomy" id="2833579"/>
    <lineage>
        <taxon>Bacteria</taxon>
        <taxon>Bacillati</taxon>
        <taxon>Bacillota</taxon>
        <taxon>Bacilli</taxon>
        <taxon>Bacillales</taxon>
        <taxon>Bacillaceae</taxon>
        <taxon>Neobacillus</taxon>
    </lineage>
</organism>
<dbReference type="EMBL" id="JAGYPF010000002">
    <property type="protein sequence ID" value="MBS4213122.1"/>
    <property type="molecule type" value="Genomic_DNA"/>
</dbReference>
<keyword evidence="3 6" id="KW-0328">Glycosyltransferase</keyword>
<dbReference type="PANTHER" id="PTHR43179:SF12">
    <property type="entry name" value="GALACTOFURANOSYLTRANSFERASE GLFT2"/>
    <property type="match status" value="1"/>
</dbReference>
<reference evidence="6" key="1">
    <citation type="submission" date="2021-05" db="EMBL/GenBank/DDBJ databases">
        <title>Novel Bacillus species.</title>
        <authorList>
            <person name="Liu G."/>
        </authorList>
    </citation>
    <scope>NUCLEOTIDE SEQUENCE</scope>
    <source>
        <strain evidence="6">FJAT-49825</strain>
    </source>
</reference>
<name>A0A942U630_9BACI</name>
<evidence type="ECO:0000256" key="4">
    <source>
        <dbReference type="ARBA" id="ARBA00022679"/>
    </source>
</evidence>
<accession>A0A942U630</accession>
<dbReference type="EC" id="2.4.-.-" evidence="6"/>
<proteinExistence type="inferred from homology"/>
<gene>
    <name evidence="6" type="ORF">KHA99_11745</name>
</gene>
<evidence type="ECO:0000256" key="3">
    <source>
        <dbReference type="ARBA" id="ARBA00022676"/>
    </source>
</evidence>
<dbReference type="PANTHER" id="PTHR43179">
    <property type="entry name" value="RHAMNOSYLTRANSFERASE WBBL"/>
    <property type="match status" value="1"/>
</dbReference>